<evidence type="ECO:0000313" key="8">
    <source>
        <dbReference type="Proteomes" id="UP000244893"/>
    </source>
</evidence>
<sequence length="602" mass="64413">MPEQLRETWTPAHGSTTPDMSLCSVLTERLARDPDGVFAERKTDDGRFEAIGVARFAADVIQAARGLVGLGVEVGDRVGIMAGTRYEWSVLDFATLFAGGVSVPIYQTSSAAQVEWIVRDAGVRLVIAETTAMADLVTPLVDRAGLERVLVIDGGALEELQFAGASVSEQTVRDRAAASDMETLATIVYTSGTTGRPKGVELTHGNFVSHLVNGADDPNLGGVVQGQSRRTLMFLPLAHVFGRFINFLCVYSGSVIGYTPSTKTLVADLQAFRPTWLLAVPRVFETFYNSADTLAGSGAKKRIFRWSAATAQAYSRALDTPGGPSAVLRARLRLADRLVLSRIRGVMGGQVGYAISGGAPLAEWLGHFFRGMGITVMEGYGLTELSAPTAVNRPGLIKIGSVGAPYPGTGVRIADDGEILVKGPNVFRGYLGDPAATAADFRDGWFVTGDYGRLDSDGYLYITGRKKEIIITAGGKNVQPAGLENVIRADPIISEVVVIGDRRPFIAALIALDSAMLPGWLKSQGLGPMTVDEAARNPQVRAELDRAIAEANSTVSHAEGIKKYAVLPRELSEEQGELSASLKVRRAVVLEHFADSVEWIYK</sequence>
<evidence type="ECO:0000259" key="6">
    <source>
        <dbReference type="Pfam" id="PF00501"/>
    </source>
</evidence>
<dbReference type="InterPro" id="IPR000873">
    <property type="entry name" value="AMP-dep_synth/lig_dom"/>
</dbReference>
<accession>A0A2V1HVT0</accession>
<feature type="domain" description="AMP-dependent synthetase/ligase" evidence="6">
    <location>
        <begin position="49"/>
        <end position="431"/>
    </location>
</feature>
<evidence type="ECO:0000256" key="2">
    <source>
        <dbReference type="ARBA" id="ARBA00022598"/>
    </source>
</evidence>
<dbReference type="PANTHER" id="PTHR43272:SF32">
    <property type="entry name" value="AMP-DEPENDENT SYNTHETASE_LIGASE DOMAIN-CONTAINING PROTEIN"/>
    <property type="match status" value="1"/>
</dbReference>
<evidence type="ECO:0000256" key="3">
    <source>
        <dbReference type="ARBA" id="ARBA00022832"/>
    </source>
</evidence>
<evidence type="ECO:0000256" key="5">
    <source>
        <dbReference type="ARBA" id="ARBA00032875"/>
    </source>
</evidence>
<gene>
    <name evidence="7" type="ORF">DDQ50_11120</name>
</gene>
<dbReference type="InterPro" id="IPR042099">
    <property type="entry name" value="ANL_N_sf"/>
</dbReference>
<dbReference type="Pfam" id="PF23562">
    <property type="entry name" value="AMP-binding_C_3"/>
    <property type="match status" value="1"/>
</dbReference>
<dbReference type="OrthoDB" id="9803968at2"/>
<comment type="similarity">
    <text evidence="1">Belongs to the ATP-dependent AMP-binding enzyme family.</text>
</comment>
<dbReference type="AlphaFoldDB" id="A0A2V1HVT0"/>
<organism evidence="7 8">
    <name type="scientific">Amnibacterium flavum</name>
    <dbReference type="NCBI Taxonomy" id="2173173"/>
    <lineage>
        <taxon>Bacteria</taxon>
        <taxon>Bacillati</taxon>
        <taxon>Actinomycetota</taxon>
        <taxon>Actinomycetes</taxon>
        <taxon>Micrococcales</taxon>
        <taxon>Microbacteriaceae</taxon>
        <taxon>Amnibacterium</taxon>
    </lineage>
</organism>
<dbReference type="EMBL" id="QEOP01000002">
    <property type="protein sequence ID" value="PVZ94284.1"/>
    <property type="molecule type" value="Genomic_DNA"/>
</dbReference>
<dbReference type="RefSeq" id="WP_116756795.1">
    <property type="nucleotide sequence ID" value="NZ_JBHUEX010000001.1"/>
</dbReference>
<comment type="caution">
    <text evidence="7">The sequence shown here is derived from an EMBL/GenBank/DDBJ whole genome shotgun (WGS) entry which is preliminary data.</text>
</comment>
<keyword evidence="8" id="KW-1185">Reference proteome</keyword>
<keyword evidence="2 7" id="KW-0436">Ligase</keyword>
<dbReference type="Pfam" id="PF00501">
    <property type="entry name" value="AMP-binding"/>
    <property type="match status" value="1"/>
</dbReference>
<dbReference type="PANTHER" id="PTHR43272">
    <property type="entry name" value="LONG-CHAIN-FATTY-ACID--COA LIGASE"/>
    <property type="match status" value="1"/>
</dbReference>
<protein>
    <recommendedName>
        <fullName evidence="5">Acyl-CoA synthetase</fullName>
    </recommendedName>
</protein>
<dbReference type="GO" id="GO:0016020">
    <property type="term" value="C:membrane"/>
    <property type="evidence" value="ECO:0007669"/>
    <property type="project" value="TreeGrafter"/>
</dbReference>
<evidence type="ECO:0000256" key="1">
    <source>
        <dbReference type="ARBA" id="ARBA00006432"/>
    </source>
</evidence>
<evidence type="ECO:0000313" key="7">
    <source>
        <dbReference type="EMBL" id="PVZ94284.1"/>
    </source>
</evidence>
<keyword evidence="3" id="KW-0276">Fatty acid metabolism</keyword>
<dbReference type="Proteomes" id="UP000244893">
    <property type="component" value="Unassembled WGS sequence"/>
</dbReference>
<dbReference type="CDD" id="cd05907">
    <property type="entry name" value="VL_LC_FACS_like"/>
    <property type="match status" value="1"/>
</dbReference>
<dbReference type="PROSITE" id="PS00455">
    <property type="entry name" value="AMP_BINDING"/>
    <property type="match status" value="1"/>
</dbReference>
<evidence type="ECO:0000256" key="4">
    <source>
        <dbReference type="ARBA" id="ARBA00023098"/>
    </source>
</evidence>
<dbReference type="Gene3D" id="3.40.50.12780">
    <property type="entry name" value="N-terminal domain of ligase-like"/>
    <property type="match status" value="1"/>
</dbReference>
<dbReference type="SUPFAM" id="SSF56801">
    <property type="entry name" value="Acetyl-CoA synthetase-like"/>
    <property type="match status" value="1"/>
</dbReference>
<dbReference type="GO" id="GO:0004467">
    <property type="term" value="F:long-chain fatty acid-CoA ligase activity"/>
    <property type="evidence" value="ECO:0007669"/>
    <property type="project" value="TreeGrafter"/>
</dbReference>
<dbReference type="InterPro" id="IPR020845">
    <property type="entry name" value="AMP-binding_CS"/>
</dbReference>
<proteinExistence type="inferred from homology"/>
<reference evidence="7 8" key="1">
    <citation type="submission" date="2018-05" db="EMBL/GenBank/DDBJ databases">
        <title>Amnibacterium sp. M8JJ-5, whole genome shotgun sequence.</title>
        <authorList>
            <person name="Tuo L."/>
        </authorList>
    </citation>
    <scope>NUCLEOTIDE SEQUENCE [LARGE SCALE GENOMIC DNA]</scope>
    <source>
        <strain evidence="7 8">M8JJ-5</strain>
    </source>
</reference>
<name>A0A2V1HVT0_9MICO</name>
<keyword evidence="4" id="KW-0443">Lipid metabolism</keyword>